<comment type="catalytic activity">
    <reaction evidence="5">
        <text>N(tele)-phospho-L-histidyl/O-phospho-L-threonyl-[pyruvate, phosphate dikinase] + phosphate + H(+) = N(tele)-phospho-L-histidyl/L-threonyl-[pyruvate, phosphate dikinase] + diphosphate</text>
        <dbReference type="Rhea" id="RHEA:43696"/>
        <dbReference type="Rhea" id="RHEA-COMP:10650"/>
        <dbReference type="Rhea" id="RHEA-COMP:10651"/>
        <dbReference type="ChEBI" id="CHEBI:15378"/>
        <dbReference type="ChEBI" id="CHEBI:30013"/>
        <dbReference type="ChEBI" id="CHEBI:33019"/>
        <dbReference type="ChEBI" id="CHEBI:43474"/>
        <dbReference type="ChEBI" id="CHEBI:61977"/>
        <dbReference type="ChEBI" id="CHEBI:83586"/>
        <dbReference type="EC" id="2.7.4.27"/>
    </reaction>
</comment>
<dbReference type="GO" id="GO:0016776">
    <property type="term" value="F:phosphotransferase activity, phosphate group as acceptor"/>
    <property type="evidence" value="ECO:0007669"/>
    <property type="project" value="UniProtKB-UniRule"/>
</dbReference>
<accession>A0A0C1TP86</accession>
<dbReference type="EC" id="2.7.4.27" evidence="5"/>
<dbReference type="EC" id="2.7.11.32" evidence="5"/>
<comment type="similarity">
    <text evidence="5">Belongs to the pyruvate, phosphate/water dikinase regulatory protein family. PDRP subfamily.</text>
</comment>
<dbReference type="EMBL" id="JXBL01000001">
    <property type="protein sequence ID" value="KIE41148.1"/>
    <property type="molecule type" value="Genomic_DNA"/>
</dbReference>
<evidence type="ECO:0000313" key="6">
    <source>
        <dbReference type="EMBL" id="KIE41148.1"/>
    </source>
</evidence>
<organism evidence="6 7">
    <name type="scientific">Geobacter soli</name>
    <dbReference type="NCBI Taxonomy" id="1510391"/>
    <lineage>
        <taxon>Bacteria</taxon>
        <taxon>Pseudomonadati</taxon>
        <taxon>Thermodesulfobacteriota</taxon>
        <taxon>Desulfuromonadia</taxon>
        <taxon>Geobacterales</taxon>
        <taxon>Geobacteraceae</taxon>
        <taxon>Geobacter</taxon>
    </lineage>
</organism>
<evidence type="ECO:0000256" key="5">
    <source>
        <dbReference type="HAMAP-Rule" id="MF_00921"/>
    </source>
</evidence>
<evidence type="ECO:0000256" key="2">
    <source>
        <dbReference type="ARBA" id="ARBA00022679"/>
    </source>
</evidence>
<gene>
    <name evidence="6" type="ORF">SE37_00110</name>
</gene>
<keyword evidence="4 5" id="KW-0418">Kinase</keyword>
<dbReference type="Proteomes" id="UP000031433">
    <property type="component" value="Unassembled WGS sequence"/>
</dbReference>
<evidence type="ECO:0000256" key="1">
    <source>
        <dbReference type="ARBA" id="ARBA00022527"/>
    </source>
</evidence>
<keyword evidence="3 5" id="KW-0547">Nucleotide-binding</keyword>
<proteinExistence type="inferred from homology"/>
<dbReference type="AlphaFoldDB" id="A0A0C1TP86"/>
<keyword evidence="1 5" id="KW-0723">Serine/threonine-protein kinase</keyword>
<dbReference type="NCBIfam" id="NF003742">
    <property type="entry name" value="PRK05339.1"/>
    <property type="match status" value="1"/>
</dbReference>
<keyword evidence="7" id="KW-1185">Reference proteome</keyword>
<sequence length="269" mass="30657">MKRSIKHIYLLSDATGETVERVVRAALSQFRDVEARFHRVTRIRSREDVIWALGEVLREPGMVVYTLVDTELAQLLRDEAEAHGLDAIDLISPLLFKLSDFFGEAPQKEPGLLHQINSEYHKRVDAVDFTVKHDDGQDPRGLAKADFILVGVSRSSKTPLSMYLAHKGYKVANVPIVKGIDPPPELYKVDQKRVVGLIIDAERLVQIRTARLRNLGQMPRGSYADYERIEEELEFCRRLYRRNPQWLVIDVTKKSVEESAAEIIQKLGG</sequence>
<dbReference type="Pfam" id="PF03618">
    <property type="entry name" value="Kinase-PPPase"/>
    <property type="match status" value="1"/>
</dbReference>
<dbReference type="InterPro" id="IPR005177">
    <property type="entry name" value="Kinase-pyrophosphorylase"/>
</dbReference>
<comment type="function">
    <text evidence="5">Bifunctional serine/threonine kinase and phosphorylase involved in the regulation of the pyruvate, phosphate dikinase (PPDK) by catalyzing its phosphorylation/dephosphorylation.</text>
</comment>
<evidence type="ECO:0000256" key="3">
    <source>
        <dbReference type="ARBA" id="ARBA00022741"/>
    </source>
</evidence>
<dbReference type="PANTHER" id="PTHR31756:SF3">
    <property type="entry name" value="PYRUVATE, PHOSPHATE DIKINASE REGULATORY PROTEIN 1, CHLOROPLASTIC"/>
    <property type="match status" value="1"/>
</dbReference>
<dbReference type="GO" id="GO:0005524">
    <property type="term" value="F:ATP binding"/>
    <property type="evidence" value="ECO:0007669"/>
    <property type="project" value="InterPro"/>
</dbReference>
<dbReference type="HAMAP" id="MF_00921">
    <property type="entry name" value="PDRP"/>
    <property type="match status" value="1"/>
</dbReference>
<dbReference type="GO" id="GO:0004674">
    <property type="term" value="F:protein serine/threonine kinase activity"/>
    <property type="evidence" value="ECO:0007669"/>
    <property type="project" value="UniProtKB-UniRule"/>
</dbReference>
<dbReference type="InterPro" id="IPR026565">
    <property type="entry name" value="PPDK_reg"/>
</dbReference>
<feature type="binding site" evidence="5">
    <location>
        <begin position="151"/>
        <end position="158"/>
    </location>
    <ligand>
        <name>ADP</name>
        <dbReference type="ChEBI" id="CHEBI:456216"/>
    </ligand>
</feature>
<dbReference type="GO" id="GO:0043531">
    <property type="term" value="F:ADP binding"/>
    <property type="evidence" value="ECO:0007669"/>
    <property type="project" value="UniProtKB-UniRule"/>
</dbReference>
<dbReference type="RefSeq" id="WP_039642637.1">
    <property type="nucleotide sequence ID" value="NZ_JXBL01000001.1"/>
</dbReference>
<comment type="caution">
    <text evidence="6">The sequence shown here is derived from an EMBL/GenBank/DDBJ whole genome shotgun (WGS) entry which is preliminary data.</text>
</comment>
<name>A0A0C1TP86_9BACT</name>
<evidence type="ECO:0000313" key="7">
    <source>
        <dbReference type="Proteomes" id="UP000031433"/>
    </source>
</evidence>
<reference evidence="6 7" key="1">
    <citation type="submission" date="2015-01" db="EMBL/GenBank/DDBJ databases">
        <title>Genome sequence of the anaerobic bacterium Geobacter soli GSS01, a dissimilatory Fe(III) reducer from soil.</title>
        <authorList>
            <person name="Yang G."/>
            <person name="Zhou S."/>
        </authorList>
    </citation>
    <scope>NUCLEOTIDE SEQUENCE [LARGE SCALE GENOMIC DNA]</scope>
    <source>
        <strain evidence="6 7">GSS01</strain>
    </source>
</reference>
<protein>
    <recommendedName>
        <fullName evidence="5">Putative pyruvate, phosphate dikinase regulatory protein</fullName>
        <shortName evidence="5">PPDK regulatory protein</shortName>
        <ecNumber evidence="5">2.7.11.32</ecNumber>
        <ecNumber evidence="5">2.7.4.27</ecNumber>
    </recommendedName>
</protein>
<evidence type="ECO:0000256" key="4">
    <source>
        <dbReference type="ARBA" id="ARBA00022777"/>
    </source>
</evidence>
<dbReference type="PANTHER" id="PTHR31756">
    <property type="entry name" value="PYRUVATE, PHOSPHATE DIKINASE REGULATORY PROTEIN 1, CHLOROPLASTIC"/>
    <property type="match status" value="1"/>
</dbReference>
<comment type="catalytic activity">
    <reaction evidence="5">
        <text>N(tele)-phospho-L-histidyl/L-threonyl-[pyruvate, phosphate dikinase] + ADP = N(tele)-phospho-L-histidyl/O-phospho-L-threonyl-[pyruvate, phosphate dikinase] + AMP + H(+)</text>
        <dbReference type="Rhea" id="RHEA:43692"/>
        <dbReference type="Rhea" id="RHEA-COMP:10650"/>
        <dbReference type="Rhea" id="RHEA-COMP:10651"/>
        <dbReference type="ChEBI" id="CHEBI:15378"/>
        <dbReference type="ChEBI" id="CHEBI:30013"/>
        <dbReference type="ChEBI" id="CHEBI:61977"/>
        <dbReference type="ChEBI" id="CHEBI:83586"/>
        <dbReference type="ChEBI" id="CHEBI:456215"/>
        <dbReference type="ChEBI" id="CHEBI:456216"/>
        <dbReference type="EC" id="2.7.11.32"/>
    </reaction>
</comment>
<keyword evidence="2 5" id="KW-0808">Transferase</keyword>